<evidence type="ECO:0000256" key="6">
    <source>
        <dbReference type="ARBA" id="ARBA00039285"/>
    </source>
</evidence>
<feature type="transmembrane region" description="Helical" evidence="7">
    <location>
        <begin position="20"/>
        <end position="41"/>
    </location>
</feature>
<dbReference type="PANTHER" id="PTHR16002:SF5">
    <property type="entry name" value="TRANSMEMBRANE PROTEIN 248"/>
    <property type="match status" value="1"/>
</dbReference>
<proteinExistence type="inferred from homology"/>
<evidence type="ECO:0000313" key="10">
    <source>
        <dbReference type="Proteomes" id="UP000030759"/>
    </source>
</evidence>
<evidence type="ECO:0000256" key="2">
    <source>
        <dbReference type="ARBA" id="ARBA00022692"/>
    </source>
</evidence>
<accession>A0A061I3W3</accession>
<gene>
    <name evidence="9" type="ORF">H671_4g12654</name>
</gene>
<comment type="similarity">
    <text evidence="5">Belongs to the TMEM248 family.</text>
</comment>
<keyword evidence="3 7" id="KW-1133">Transmembrane helix</keyword>
<organism evidence="9 10">
    <name type="scientific">Cricetulus griseus</name>
    <name type="common">Chinese hamster</name>
    <name type="synonym">Cricetulus barabensis griseus</name>
    <dbReference type="NCBI Taxonomy" id="10029"/>
    <lineage>
        <taxon>Eukaryota</taxon>
        <taxon>Metazoa</taxon>
        <taxon>Chordata</taxon>
        <taxon>Craniata</taxon>
        <taxon>Vertebrata</taxon>
        <taxon>Euteleostomi</taxon>
        <taxon>Mammalia</taxon>
        <taxon>Eutheria</taxon>
        <taxon>Euarchontoglires</taxon>
        <taxon>Glires</taxon>
        <taxon>Rodentia</taxon>
        <taxon>Myomorpha</taxon>
        <taxon>Muroidea</taxon>
        <taxon>Cricetidae</taxon>
        <taxon>Cricetinae</taxon>
        <taxon>Cricetulus</taxon>
    </lineage>
</organism>
<dbReference type="PANTHER" id="PTHR16002">
    <property type="entry name" value="TRANSMEMBRANE PROTEIN 248-LIKE"/>
    <property type="match status" value="1"/>
</dbReference>
<evidence type="ECO:0000256" key="4">
    <source>
        <dbReference type="ARBA" id="ARBA00023136"/>
    </source>
</evidence>
<keyword evidence="4 7" id="KW-0472">Membrane</keyword>
<keyword evidence="2 7" id="KW-0812">Transmembrane</keyword>
<dbReference type="Proteomes" id="UP000030759">
    <property type="component" value="Unassembled WGS sequence"/>
</dbReference>
<evidence type="ECO:0000256" key="5">
    <source>
        <dbReference type="ARBA" id="ARBA00038111"/>
    </source>
</evidence>
<evidence type="ECO:0000313" key="9">
    <source>
        <dbReference type="EMBL" id="ERE75415.1"/>
    </source>
</evidence>
<evidence type="ECO:0000256" key="7">
    <source>
        <dbReference type="SAM" id="Phobius"/>
    </source>
</evidence>
<evidence type="ECO:0000256" key="1">
    <source>
        <dbReference type="ARBA" id="ARBA00004141"/>
    </source>
</evidence>
<sequence>MFSINPLENLKLYISSRPPLVVFMISVSAMAIAFLTLGYFFKIKEIKSPEMAEDWNTFLLRFNDLDLCDDRSLINLHLMHTSYFLFVMVITMFCYAVIKGRPSKLRQSNPEFCPEKMQHDVMILPPGLLCCDGL</sequence>
<reference evidence="10" key="1">
    <citation type="journal article" date="2013" name="Nat. Biotechnol.">
        <title>Chinese hamster genome sequenced from sorted chromosomes.</title>
        <authorList>
            <person name="Brinkrolf K."/>
            <person name="Rupp O."/>
            <person name="Laux H."/>
            <person name="Kollin F."/>
            <person name="Ernst W."/>
            <person name="Linke B."/>
            <person name="Kofler R."/>
            <person name="Romand S."/>
            <person name="Hesse F."/>
            <person name="Budach W.E."/>
            <person name="Galosy S."/>
            <person name="Muller D."/>
            <person name="Noll T."/>
            <person name="Wienberg J."/>
            <person name="Jostock T."/>
            <person name="Leonard M."/>
            <person name="Grillari J."/>
            <person name="Tauch A."/>
            <person name="Goesmann A."/>
            <person name="Helk B."/>
            <person name="Mott J.E."/>
            <person name="Puhler A."/>
            <person name="Borth N."/>
        </authorList>
    </citation>
    <scope>NUCLEOTIDE SEQUENCE [LARGE SCALE GENOMIC DNA]</scope>
    <source>
        <strain evidence="10">17A/GY</strain>
    </source>
</reference>
<comment type="subcellular location">
    <subcellularLocation>
        <location evidence="1">Membrane</location>
        <topology evidence="1">Multi-pass membrane protein</topology>
    </subcellularLocation>
</comment>
<evidence type="ECO:0000256" key="3">
    <source>
        <dbReference type="ARBA" id="ARBA00022989"/>
    </source>
</evidence>
<dbReference type="InterPro" id="IPR039493">
    <property type="entry name" value="TMEM248/TMEM219"/>
</dbReference>
<dbReference type="EMBL" id="KE675459">
    <property type="protein sequence ID" value="ERE75415.1"/>
    <property type="molecule type" value="Genomic_DNA"/>
</dbReference>
<dbReference type="GO" id="GO:0016020">
    <property type="term" value="C:membrane"/>
    <property type="evidence" value="ECO:0007669"/>
    <property type="project" value="UniProtKB-SubCell"/>
</dbReference>
<dbReference type="Pfam" id="PF14940">
    <property type="entry name" value="TMEM219"/>
    <property type="match status" value="1"/>
</dbReference>
<feature type="transmembrane region" description="Helical" evidence="7">
    <location>
        <begin position="81"/>
        <end position="98"/>
    </location>
</feature>
<protein>
    <recommendedName>
        <fullName evidence="6">Transmembrane protein 248</fullName>
    </recommendedName>
</protein>
<dbReference type="AlphaFoldDB" id="A0A061I3W3"/>
<feature type="domain" description="TMEM248/TMEM219" evidence="8">
    <location>
        <begin position="10"/>
        <end position="70"/>
    </location>
</feature>
<name>A0A061I3W3_CRIGR</name>
<evidence type="ECO:0000259" key="8">
    <source>
        <dbReference type="Pfam" id="PF14940"/>
    </source>
</evidence>
<dbReference type="InterPro" id="IPR039587">
    <property type="entry name" value="TMEM248/TMEM219_dom"/>
</dbReference>